<keyword evidence="9" id="KW-0999">Mitochondrion inner membrane</keyword>
<evidence type="ECO:0000256" key="5">
    <source>
        <dbReference type="ARBA" id="ARBA00010617"/>
    </source>
</evidence>
<evidence type="ECO:0000256" key="10">
    <source>
        <dbReference type="ARBA" id="ARBA00022824"/>
    </source>
</evidence>
<evidence type="ECO:0000256" key="14">
    <source>
        <dbReference type="ARBA" id="ARBA00023004"/>
    </source>
</evidence>
<evidence type="ECO:0000256" key="18">
    <source>
        <dbReference type="ARBA" id="ARBA00023136"/>
    </source>
</evidence>
<evidence type="ECO:0000256" key="24">
    <source>
        <dbReference type="ARBA" id="ARBA00066560"/>
    </source>
</evidence>
<evidence type="ECO:0000256" key="21">
    <source>
        <dbReference type="ARBA" id="ARBA00052159"/>
    </source>
</evidence>
<evidence type="ECO:0000256" key="2">
    <source>
        <dbReference type="ARBA" id="ARBA00004154"/>
    </source>
</evidence>
<evidence type="ECO:0000256" key="26">
    <source>
        <dbReference type="ARBA" id="ARBA00079181"/>
    </source>
</evidence>
<keyword evidence="13 28" id="KW-0560">Oxidoreductase</keyword>
<evidence type="ECO:0000256" key="28">
    <source>
        <dbReference type="RuleBase" id="RU000461"/>
    </source>
</evidence>
<gene>
    <name evidence="30" type="primary">LOC118428431</name>
</gene>
<dbReference type="RefSeq" id="XP_035694382.1">
    <property type="nucleotide sequence ID" value="XM_035838489.1"/>
</dbReference>
<evidence type="ECO:0000256" key="4">
    <source>
        <dbReference type="ARBA" id="ARBA00004477"/>
    </source>
</evidence>
<keyword evidence="16" id="KW-0443">Lipid metabolism</keyword>
<evidence type="ECO:0000256" key="22">
    <source>
        <dbReference type="ARBA" id="ARBA00052378"/>
    </source>
</evidence>
<dbReference type="InterPro" id="IPR002401">
    <property type="entry name" value="Cyt_P450_E_grp-I"/>
</dbReference>
<evidence type="ECO:0000256" key="20">
    <source>
        <dbReference type="ARBA" id="ARBA00051320"/>
    </source>
</evidence>
<evidence type="ECO:0000256" key="17">
    <source>
        <dbReference type="ARBA" id="ARBA00023128"/>
    </source>
</evidence>
<evidence type="ECO:0000256" key="9">
    <source>
        <dbReference type="ARBA" id="ARBA00022792"/>
    </source>
</evidence>
<feature type="binding site" description="axial binding residue" evidence="27">
    <location>
        <position position="443"/>
    </location>
    <ligand>
        <name>heme</name>
        <dbReference type="ChEBI" id="CHEBI:30413"/>
    </ligand>
    <ligandPart>
        <name>Fe</name>
        <dbReference type="ChEBI" id="CHEBI:18248"/>
    </ligandPart>
</feature>
<dbReference type="PANTHER" id="PTHR24300">
    <property type="entry name" value="CYTOCHROME P450 508A4-RELATED"/>
    <property type="match status" value="1"/>
</dbReference>
<evidence type="ECO:0000313" key="30">
    <source>
        <dbReference type="RefSeq" id="XP_035694382.1"/>
    </source>
</evidence>
<evidence type="ECO:0000256" key="15">
    <source>
        <dbReference type="ARBA" id="ARBA00023033"/>
    </source>
</evidence>
<dbReference type="PROSITE" id="PS00086">
    <property type="entry name" value="CYTOCHROME_P450"/>
    <property type="match status" value="1"/>
</dbReference>
<evidence type="ECO:0000256" key="27">
    <source>
        <dbReference type="PIRSR" id="PIRSR602401-1"/>
    </source>
</evidence>
<dbReference type="PRINTS" id="PR00385">
    <property type="entry name" value="P450"/>
</dbReference>
<dbReference type="OrthoDB" id="2789670at2759"/>
<comment type="subcellular location">
    <subcellularLocation>
        <location evidence="4">Endoplasmic reticulum membrane</location>
        <topology evidence="4">Multi-pass membrane protein</topology>
    </subcellularLocation>
    <subcellularLocation>
        <location evidence="2">Microsome membrane</location>
        <topology evidence="2">Multi-pass membrane protein</topology>
    </subcellularLocation>
    <subcellularLocation>
        <location evidence="3">Mitochondrion inner membrane</location>
        <topology evidence="3">Multi-pass membrane protein</topology>
    </subcellularLocation>
</comment>
<evidence type="ECO:0000256" key="11">
    <source>
        <dbReference type="ARBA" id="ARBA00022848"/>
    </source>
</evidence>
<evidence type="ECO:0000256" key="19">
    <source>
        <dbReference type="ARBA" id="ARBA00049206"/>
    </source>
</evidence>
<keyword evidence="7" id="KW-0812">Transmembrane</keyword>
<dbReference type="InterPro" id="IPR017972">
    <property type="entry name" value="Cyt_P450_CS"/>
</dbReference>
<evidence type="ECO:0000256" key="3">
    <source>
        <dbReference type="ARBA" id="ARBA00004448"/>
    </source>
</evidence>
<keyword evidence="11" id="KW-0492">Microsome</keyword>
<evidence type="ECO:0000256" key="12">
    <source>
        <dbReference type="ARBA" id="ARBA00022989"/>
    </source>
</evidence>
<evidence type="ECO:0000256" key="8">
    <source>
        <dbReference type="ARBA" id="ARBA00022723"/>
    </source>
</evidence>
<comment type="function">
    <text evidence="23">A cytochrome P450 monooxygenase involved in the metabolism of arachidonic acid and its conjugates. Mechanistically, uses molecular oxygen inserting one oxygen atom into a substrate, and reducing the second into a water molecule, with two electrons provided by NADPH via cytochrome P450 reductase (CPR; NADPH-ferrihemoprotein reductase). Acts as an omega and omega-1 hydroxylase for arachidonic acid and possibly for other long chain fatty acids. May modulate the arachidonic acid signaling pathway and play a role in other fatty acid signaling processes. May down-regulate the biological activities of N-arachidonoyl-serotonin, an endocannabinoid that has anti-nociceptive effects through inhibition of fatty acid amide hydrolase FAAH, TRPV1 receptor and T-type calcium channels. Catalyzes C-2 oxidation of the indole ring of N-arachidonoyl-serotonin forming a less active product 2-oxo-N-arachidonoyl-serotonin.</text>
</comment>
<dbReference type="InterPro" id="IPR050182">
    <property type="entry name" value="Cytochrome_P450_fam2"/>
</dbReference>
<comment type="cofactor">
    <cofactor evidence="1 27">
        <name>heme</name>
        <dbReference type="ChEBI" id="CHEBI:30413"/>
    </cofactor>
</comment>
<comment type="catalytic activity">
    <reaction evidence="22">
        <text>an omega-methyl-long-chain fatty acid + reduced [NADPH--hemoprotein reductase] + O2 = an omega-hydroxy-long-chain fatty acid + oxidized [NADPH--hemoprotein reductase] + H2O + H(+)</text>
        <dbReference type="Rhea" id="RHEA:56748"/>
        <dbReference type="Rhea" id="RHEA-COMP:11964"/>
        <dbReference type="Rhea" id="RHEA-COMP:11965"/>
        <dbReference type="ChEBI" id="CHEBI:15377"/>
        <dbReference type="ChEBI" id="CHEBI:15378"/>
        <dbReference type="ChEBI" id="CHEBI:15379"/>
        <dbReference type="ChEBI" id="CHEBI:57618"/>
        <dbReference type="ChEBI" id="CHEBI:58210"/>
        <dbReference type="ChEBI" id="CHEBI:140991"/>
        <dbReference type="ChEBI" id="CHEBI:140992"/>
        <dbReference type="EC" id="1.14.14.80"/>
    </reaction>
    <physiologicalReaction direction="left-to-right" evidence="22">
        <dbReference type="Rhea" id="RHEA:56749"/>
    </physiologicalReaction>
</comment>
<dbReference type="GeneID" id="118428431"/>
<accession>A0A9J7N5T6</accession>
<dbReference type="KEGG" id="bfo:118428431"/>
<proteinExistence type="inferred from homology"/>
<dbReference type="GO" id="GO:0005743">
    <property type="term" value="C:mitochondrial inner membrane"/>
    <property type="evidence" value="ECO:0007669"/>
    <property type="project" value="UniProtKB-SubCell"/>
</dbReference>
<dbReference type="AlphaFoldDB" id="A0A9J7N5T6"/>
<keyword evidence="15 28" id="KW-0503">Monooxygenase</keyword>
<evidence type="ECO:0000256" key="6">
    <source>
        <dbReference type="ARBA" id="ARBA00022617"/>
    </source>
</evidence>
<reference evidence="30" key="2">
    <citation type="submission" date="2025-08" db="UniProtKB">
        <authorList>
            <consortium name="RefSeq"/>
        </authorList>
    </citation>
    <scope>IDENTIFICATION</scope>
    <source>
        <strain evidence="30">S238N-H82</strain>
        <tissue evidence="30">Testes</tissue>
    </source>
</reference>
<evidence type="ECO:0000256" key="25">
    <source>
        <dbReference type="ARBA" id="ARBA00067282"/>
    </source>
</evidence>
<dbReference type="GO" id="GO:0005506">
    <property type="term" value="F:iron ion binding"/>
    <property type="evidence" value="ECO:0007669"/>
    <property type="project" value="InterPro"/>
</dbReference>
<keyword evidence="8 27" id="KW-0479">Metal-binding</keyword>
<dbReference type="Pfam" id="PF00067">
    <property type="entry name" value="p450"/>
    <property type="match status" value="1"/>
</dbReference>
<dbReference type="InterPro" id="IPR001128">
    <property type="entry name" value="Cyt_P450"/>
</dbReference>
<dbReference type="GO" id="GO:0006805">
    <property type="term" value="P:xenobiotic metabolic process"/>
    <property type="evidence" value="ECO:0000318"/>
    <property type="project" value="GO_Central"/>
</dbReference>
<dbReference type="GO" id="GO:0008395">
    <property type="term" value="F:steroid hydroxylase activity"/>
    <property type="evidence" value="ECO:0000318"/>
    <property type="project" value="GO_Central"/>
</dbReference>
<evidence type="ECO:0000256" key="1">
    <source>
        <dbReference type="ARBA" id="ARBA00001971"/>
    </source>
</evidence>
<organism evidence="29 30">
    <name type="scientific">Branchiostoma floridae</name>
    <name type="common">Florida lancelet</name>
    <name type="synonym">Amphioxus</name>
    <dbReference type="NCBI Taxonomy" id="7739"/>
    <lineage>
        <taxon>Eukaryota</taxon>
        <taxon>Metazoa</taxon>
        <taxon>Chordata</taxon>
        <taxon>Cephalochordata</taxon>
        <taxon>Leptocardii</taxon>
        <taxon>Amphioxiformes</taxon>
        <taxon>Branchiostomatidae</taxon>
        <taxon>Branchiostoma</taxon>
    </lineage>
</organism>
<dbReference type="PANTHER" id="PTHR24300:SF403">
    <property type="entry name" value="CYTOCHROME P450 306A1"/>
    <property type="match status" value="1"/>
</dbReference>
<dbReference type="GO" id="GO:0005737">
    <property type="term" value="C:cytoplasm"/>
    <property type="evidence" value="ECO:0000318"/>
    <property type="project" value="GO_Central"/>
</dbReference>
<dbReference type="GO" id="GO:0102033">
    <property type="term" value="F:long-chain fatty acid omega-hydroxylase activity"/>
    <property type="evidence" value="ECO:0007669"/>
    <property type="project" value="UniProtKB-EC"/>
</dbReference>
<keyword evidence="18" id="KW-0472">Membrane</keyword>
<keyword evidence="17" id="KW-0496">Mitochondrion</keyword>
<name>A0A9J7N5T6_BRAFL</name>
<dbReference type="GO" id="GO:0005789">
    <property type="term" value="C:endoplasmic reticulum membrane"/>
    <property type="evidence" value="ECO:0007669"/>
    <property type="project" value="UniProtKB-SubCell"/>
</dbReference>
<evidence type="ECO:0000256" key="13">
    <source>
        <dbReference type="ARBA" id="ARBA00023002"/>
    </source>
</evidence>
<dbReference type="SUPFAM" id="SSF48264">
    <property type="entry name" value="Cytochrome P450"/>
    <property type="match status" value="1"/>
</dbReference>
<dbReference type="GO" id="GO:0020037">
    <property type="term" value="F:heme binding"/>
    <property type="evidence" value="ECO:0000318"/>
    <property type="project" value="GO_Central"/>
</dbReference>
<keyword evidence="10" id="KW-0256">Endoplasmic reticulum</keyword>
<dbReference type="Gene3D" id="1.10.630.10">
    <property type="entry name" value="Cytochrome P450"/>
    <property type="match status" value="1"/>
</dbReference>
<evidence type="ECO:0000256" key="7">
    <source>
        <dbReference type="ARBA" id="ARBA00022692"/>
    </source>
</evidence>
<comment type="catalytic activity">
    <reaction evidence="20">
        <text>(5Z,8Z,11Z,14Z)-eicosatetraenoate + reduced [NADPH--hemoprotein reductase] + O2 = 20-hydroxy-(5Z,8Z,11Z,14Z)-eicosatetraenoate + oxidized [NADPH--hemoprotein reductase] + H2O + H(+)</text>
        <dbReference type="Rhea" id="RHEA:39755"/>
        <dbReference type="Rhea" id="RHEA-COMP:11964"/>
        <dbReference type="Rhea" id="RHEA-COMP:11965"/>
        <dbReference type="ChEBI" id="CHEBI:15377"/>
        <dbReference type="ChEBI" id="CHEBI:15378"/>
        <dbReference type="ChEBI" id="CHEBI:15379"/>
        <dbReference type="ChEBI" id="CHEBI:32395"/>
        <dbReference type="ChEBI" id="CHEBI:57618"/>
        <dbReference type="ChEBI" id="CHEBI:58210"/>
        <dbReference type="ChEBI" id="CHEBI:76624"/>
    </reaction>
    <physiologicalReaction direction="left-to-right" evidence="20">
        <dbReference type="Rhea" id="RHEA:39756"/>
    </physiologicalReaction>
</comment>
<dbReference type="PRINTS" id="PR00463">
    <property type="entry name" value="EP450I"/>
</dbReference>
<dbReference type="OMA" id="VACQNMT"/>
<evidence type="ECO:0000256" key="23">
    <source>
        <dbReference type="ARBA" id="ARBA00058812"/>
    </source>
</evidence>
<dbReference type="FunFam" id="1.10.630.10:FF:000017">
    <property type="entry name" value="cytochrome P450 2U1 isoform X1"/>
    <property type="match status" value="1"/>
</dbReference>
<dbReference type="Proteomes" id="UP000001554">
    <property type="component" value="Chromosome 13"/>
</dbReference>
<keyword evidence="29" id="KW-1185">Reference proteome</keyword>
<dbReference type="InterPro" id="IPR036396">
    <property type="entry name" value="Cyt_P450_sf"/>
</dbReference>
<comment type="catalytic activity">
    <reaction evidence="21">
        <text>N-[(5Z,8Z,11Z,14Z)-eicosatetraenoyl]-serotonin + reduced [NADPH--hemoprotein reductase] + O2 = 2-oxo-N-[(5Z,8Z,11Z,14Z)-eicosatetraenoyl]-serotonin + oxidized [NADPH--hemoprotein reductase] + H2O + H(+)</text>
        <dbReference type="Rhea" id="RHEA:50296"/>
        <dbReference type="Rhea" id="RHEA-COMP:11964"/>
        <dbReference type="Rhea" id="RHEA-COMP:11965"/>
        <dbReference type="ChEBI" id="CHEBI:15377"/>
        <dbReference type="ChEBI" id="CHEBI:15378"/>
        <dbReference type="ChEBI" id="CHEBI:15379"/>
        <dbReference type="ChEBI" id="CHEBI:57618"/>
        <dbReference type="ChEBI" id="CHEBI:58210"/>
        <dbReference type="ChEBI" id="CHEBI:132255"/>
        <dbReference type="ChEBI" id="CHEBI:132256"/>
    </reaction>
    <physiologicalReaction direction="left-to-right" evidence="21">
        <dbReference type="Rhea" id="RHEA:50297"/>
    </physiologicalReaction>
</comment>
<dbReference type="GO" id="GO:0008202">
    <property type="term" value="P:steroid metabolic process"/>
    <property type="evidence" value="ECO:0000318"/>
    <property type="project" value="GO_Central"/>
</dbReference>
<sequence length="498" mass="56790">MTSPADHLLDLLDIRVTLVLLLLLLVTYSYSRRPRNLPPGPWGWPVVGSLPSLAWSQNLHLDFMDWQKKYGPVTYFRMGMLDAVVLGGYDTIRQAIVKQSEVFSSRPAHLVVLNKMSKKKGIVMAPSGPLWKEQRKFALTTLRSFGFGKRSLEVQISEETSALLEQIRNIGDKPFNITRPLQKATTNIISSMVFAHRFEYDNPQFLQFMQDFDDIAATNFLAMPENILPFLQYVLDSGSKVIKISQRLINFAQAKIKEHQQTFDPNDIRDFIDSYLLEMQAQDQLSDTTFTEEQLVMTVLDLFVAGTETTTTTLRWASLLMLVYPDIQQKVHEEIDSVLGQGQTPSMSHRDQLPYTQAVLTEVSRFATIVPLNVPHTTSEDTTLNGYHIPKQTIVIPSIWSVHHDEKLFPQHDKFDPSRFLDENGQYKKDDHVMPFSAGPRICLGEQLARMELFLFFTSLMQHFTFKIPEGAPTPSLKGRIAATHFPEPFDIVAVVRD</sequence>
<evidence type="ECO:0000313" key="29">
    <source>
        <dbReference type="Proteomes" id="UP000001554"/>
    </source>
</evidence>
<reference evidence="29" key="1">
    <citation type="journal article" date="2020" name="Nat. Ecol. Evol.">
        <title>Deeply conserved synteny resolves early events in vertebrate evolution.</title>
        <authorList>
            <person name="Simakov O."/>
            <person name="Marletaz F."/>
            <person name="Yue J.X."/>
            <person name="O'Connell B."/>
            <person name="Jenkins J."/>
            <person name="Brandt A."/>
            <person name="Calef R."/>
            <person name="Tung C.H."/>
            <person name="Huang T.K."/>
            <person name="Schmutz J."/>
            <person name="Satoh N."/>
            <person name="Yu J.K."/>
            <person name="Putnam N.H."/>
            <person name="Green R.E."/>
            <person name="Rokhsar D.S."/>
        </authorList>
    </citation>
    <scope>NUCLEOTIDE SEQUENCE [LARGE SCALE GENOMIC DNA]</scope>
    <source>
        <strain evidence="29">S238N-H82</strain>
    </source>
</reference>
<keyword evidence="12" id="KW-1133">Transmembrane helix</keyword>
<dbReference type="GO" id="GO:0006082">
    <property type="term" value="P:organic acid metabolic process"/>
    <property type="evidence" value="ECO:0000318"/>
    <property type="project" value="GO_Central"/>
</dbReference>
<keyword evidence="6 27" id="KW-0349">Heme</keyword>
<comment type="catalytic activity">
    <reaction evidence="19">
        <text>(5Z,8Z,11Z,14Z)-eicosatetraenoate + reduced [NADPH--hemoprotein reductase] + O2 = 19-hydroxy-(5Z,8Z,11Z,14Z)-eicosatetraenoate + oxidized [NADPH--hemoprotein reductase] + H2O + H(+)</text>
        <dbReference type="Rhea" id="RHEA:39759"/>
        <dbReference type="Rhea" id="RHEA-COMP:11964"/>
        <dbReference type="Rhea" id="RHEA-COMP:11965"/>
        <dbReference type="ChEBI" id="CHEBI:15377"/>
        <dbReference type="ChEBI" id="CHEBI:15378"/>
        <dbReference type="ChEBI" id="CHEBI:15379"/>
        <dbReference type="ChEBI" id="CHEBI:32395"/>
        <dbReference type="ChEBI" id="CHEBI:57618"/>
        <dbReference type="ChEBI" id="CHEBI:58210"/>
        <dbReference type="ChEBI" id="CHEBI:76627"/>
    </reaction>
    <physiologicalReaction direction="left-to-right" evidence="19">
        <dbReference type="Rhea" id="RHEA:39760"/>
    </physiologicalReaction>
</comment>
<evidence type="ECO:0000256" key="16">
    <source>
        <dbReference type="ARBA" id="ARBA00023098"/>
    </source>
</evidence>
<comment type="similarity">
    <text evidence="5 28">Belongs to the cytochrome P450 family.</text>
</comment>
<keyword evidence="14 27" id="KW-0408">Iron</keyword>
<dbReference type="EC" id="1.14.14.80" evidence="24"/>
<dbReference type="GO" id="GO:0016712">
    <property type="term" value="F:oxidoreductase activity, acting on paired donors, with incorporation or reduction of molecular oxygen, reduced flavin or flavoprotein as one donor, and incorporation of one atom of oxygen"/>
    <property type="evidence" value="ECO:0000318"/>
    <property type="project" value="GO_Central"/>
</dbReference>
<protein>
    <recommendedName>
        <fullName evidence="25">Cytochrome P450 2U1</fullName>
        <ecNumber evidence="24">1.14.14.80</ecNumber>
    </recommendedName>
    <alternativeName>
        <fullName evidence="26">Long-chain fatty acid omega-monooxygenase</fullName>
    </alternativeName>
</protein>